<keyword evidence="2" id="KW-0813">Transport</keyword>
<dbReference type="InterPro" id="IPR004501">
    <property type="entry name" value="PTS_EIIC_3"/>
</dbReference>
<keyword evidence="4" id="KW-0762">Sugar transport</keyword>
<dbReference type="AlphaFoldDB" id="A0A2T3P1A8"/>
<dbReference type="GO" id="GO:0008982">
    <property type="term" value="F:protein-N(PI)-phosphohistidine-sugar phosphotransferase activity"/>
    <property type="evidence" value="ECO:0007669"/>
    <property type="project" value="InterPro"/>
</dbReference>
<dbReference type="GO" id="GO:0005886">
    <property type="term" value="C:plasma membrane"/>
    <property type="evidence" value="ECO:0007669"/>
    <property type="project" value="UniProtKB-SubCell"/>
</dbReference>
<evidence type="ECO:0000256" key="5">
    <source>
        <dbReference type="ARBA" id="ARBA00022692"/>
    </source>
</evidence>
<dbReference type="SUPFAM" id="SSF141868">
    <property type="entry name" value="EAL domain-like"/>
    <property type="match status" value="1"/>
</dbReference>
<protein>
    <submittedName>
        <fullName evidence="11">Diguanylate phosphodiesterase</fullName>
    </submittedName>
</protein>
<evidence type="ECO:0000256" key="1">
    <source>
        <dbReference type="ARBA" id="ARBA00004651"/>
    </source>
</evidence>
<evidence type="ECO:0000259" key="10">
    <source>
        <dbReference type="PROSITE" id="PS51105"/>
    </source>
</evidence>
<dbReference type="PROSITE" id="PS50883">
    <property type="entry name" value="EAL"/>
    <property type="match status" value="1"/>
</dbReference>
<feature type="domain" description="EAL" evidence="9">
    <location>
        <begin position="399"/>
        <end position="649"/>
    </location>
</feature>
<evidence type="ECO:0000256" key="3">
    <source>
        <dbReference type="ARBA" id="ARBA00022475"/>
    </source>
</evidence>
<feature type="transmembrane region" description="Helical" evidence="8">
    <location>
        <begin position="310"/>
        <end position="330"/>
    </location>
</feature>
<dbReference type="SMART" id="SM00052">
    <property type="entry name" value="EAL"/>
    <property type="match status" value="1"/>
</dbReference>
<keyword evidence="7 8" id="KW-0472">Membrane</keyword>
<evidence type="ECO:0000313" key="12">
    <source>
        <dbReference type="Proteomes" id="UP000241771"/>
    </source>
</evidence>
<dbReference type="Gene3D" id="3.20.20.450">
    <property type="entry name" value="EAL domain"/>
    <property type="match status" value="1"/>
</dbReference>
<dbReference type="PANTHER" id="PTHR33121:SF70">
    <property type="entry name" value="SIGNALING PROTEIN YKOW"/>
    <property type="match status" value="1"/>
</dbReference>
<feature type="transmembrane region" description="Helical" evidence="8">
    <location>
        <begin position="30"/>
        <end position="51"/>
    </location>
</feature>
<gene>
    <name evidence="11" type="ORF">C9I98_01130</name>
</gene>
<dbReference type="GO" id="GO:0071111">
    <property type="term" value="F:cyclic-guanylate-specific phosphodiesterase activity"/>
    <property type="evidence" value="ECO:0007669"/>
    <property type="project" value="InterPro"/>
</dbReference>
<name>A0A2T3P1A8_9GAMM</name>
<reference evidence="11 12" key="1">
    <citation type="submission" date="2018-01" db="EMBL/GenBank/DDBJ databases">
        <title>Whole genome sequencing of Histamine producing bacteria.</title>
        <authorList>
            <person name="Butler K."/>
        </authorList>
    </citation>
    <scope>NUCLEOTIDE SEQUENCE [LARGE SCALE GENOMIC DNA]</scope>
    <source>
        <strain evidence="11 12">DSM 100436</strain>
    </source>
</reference>
<evidence type="ECO:0000313" key="11">
    <source>
        <dbReference type="EMBL" id="PSW22305.1"/>
    </source>
</evidence>
<evidence type="ECO:0000259" key="9">
    <source>
        <dbReference type="PROSITE" id="PS50883"/>
    </source>
</evidence>
<dbReference type="Proteomes" id="UP000241771">
    <property type="component" value="Unassembled WGS sequence"/>
</dbReference>
<dbReference type="Pfam" id="PF02378">
    <property type="entry name" value="PTS_EIIC"/>
    <property type="match status" value="1"/>
</dbReference>
<feature type="transmembrane region" description="Helical" evidence="8">
    <location>
        <begin position="230"/>
        <end position="251"/>
    </location>
</feature>
<accession>A0A2T3P1A8</accession>
<dbReference type="Pfam" id="PF00563">
    <property type="entry name" value="EAL"/>
    <property type="match status" value="1"/>
</dbReference>
<evidence type="ECO:0000256" key="2">
    <source>
        <dbReference type="ARBA" id="ARBA00022448"/>
    </source>
</evidence>
<dbReference type="PANTHER" id="PTHR33121">
    <property type="entry name" value="CYCLIC DI-GMP PHOSPHODIESTERASE PDEF"/>
    <property type="match status" value="1"/>
</dbReference>
<evidence type="ECO:0000256" key="7">
    <source>
        <dbReference type="ARBA" id="ARBA00023136"/>
    </source>
</evidence>
<feature type="transmembrane region" description="Helical" evidence="8">
    <location>
        <begin position="258"/>
        <end position="276"/>
    </location>
</feature>
<dbReference type="InterPro" id="IPR003352">
    <property type="entry name" value="PTS_EIIC"/>
</dbReference>
<keyword evidence="5 8" id="KW-0812">Transmembrane</keyword>
<feature type="transmembrane region" description="Helical" evidence="8">
    <location>
        <begin position="92"/>
        <end position="110"/>
    </location>
</feature>
<feature type="transmembrane region" description="Helical" evidence="8">
    <location>
        <begin position="63"/>
        <end position="80"/>
    </location>
</feature>
<feature type="transmembrane region" description="Helical" evidence="8">
    <location>
        <begin position="336"/>
        <end position="356"/>
    </location>
</feature>
<comment type="subcellular location">
    <subcellularLocation>
        <location evidence="1">Cell membrane</location>
        <topology evidence="1">Multi-pass membrane protein</topology>
    </subcellularLocation>
</comment>
<sequence>MALPVSLIATFCNLIAFLAAEGGYSSVSLTVGYVGQMTGHMFPILLNIYLATYVASTRRLPKAAAISCSLAVFFIVSQKWNLISPVIPLPNNFALSLLSAYITCIVIGYIKQVRYFSLSDFNSVVDNSANMIMICILSLGSVLSFFFIAELFFEAYILPLVQLPSLDPSSFYDGLLYEFIRGVLWSVGVNGHNVLHMFKTELYDITVANMADWHNFGTELNIISTNFYDFYTGMGGSGNTISLVLCMLFFSKNKNYRMLAKAVLILSLFNINEPVLFGVPVIFNPIMIVPFLLVPLSSFLLAYGATYIGLIPPLSVVQSWIVPPVISGYLATEGSLVTPLFQIALIAFGMALYYPFFRFMDKRSTGLDLSSIFNNRFFNDEEIQTRSRLTSFIPSLQSNLEAQKEVESLQSNGSFVLHYQPQVDVNTQDVVGFEVLIRYQTKDGKIKPPYFLKSFSQLGLMPELDFWVIDHAVKAAAPYANSPGFCISINVSPETVLTKGFVKSLKRIVAQSELSFEQVEIEITEELLVKDEAKTAKIINELQALGLSVALDDFGTGYSSLAYLSRFDFDKIKIDRSLVLNLDTERGKSLFGVVVQLSRITNAQILVEGIETDKDLAFIAELGVRYVQGYYYYRPMSLEALEADGIILSSVNRVSSEGELG</sequence>
<dbReference type="InterPro" id="IPR050706">
    <property type="entry name" value="Cyclic-di-GMP_PDE-like"/>
</dbReference>
<evidence type="ECO:0000256" key="8">
    <source>
        <dbReference type="SAM" id="Phobius"/>
    </source>
</evidence>
<proteinExistence type="predicted"/>
<evidence type="ECO:0000256" key="6">
    <source>
        <dbReference type="ARBA" id="ARBA00022989"/>
    </source>
</evidence>
<keyword evidence="12" id="KW-1185">Reference proteome</keyword>
<dbReference type="InterPro" id="IPR001633">
    <property type="entry name" value="EAL_dom"/>
</dbReference>
<dbReference type="GO" id="GO:0009401">
    <property type="term" value="P:phosphoenolpyruvate-dependent sugar phosphotransferase system"/>
    <property type="evidence" value="ECO:0007669"/>
    <property type="project" value="InterPro"/>
</dbReference>
<dbReference type="EMBL" id="PYMA01000001">
    <property type="protein sequence ID" value="PSW22305.1"/>
    <property type="molecule type" value="Genomic_DNA"/>
</dbReference>
<organism evidence="11 12">
    <name type="scientific">Photobacterium sanctipauli</name>
    <dbReference type="NCBI Taxonomy" id="1342794"/>
    <lineage>
        <taxon>Bacteria</taxon>
        <taxon>Pseudomonadati</taxon>
        <taxon>Pseudomonadota</taxon>
        <taxon>Gammaproteobacteria</taxon>
        <taxon>Vibrionales</taxon>
        <taxon>Vibrionaceae</taxon>
        <taxon>Photobacterium</taxon>
    </lineage>
</organism>
<comment type="caution">
    <text evidence="11">The sequence shown here is derived from an EMBL/GenBank/DDBJ whole genome shotgun (WGS) entry which is preliminary data.</text>
</comment>
<dbReference type="InterPro" id="IPR035919">
    <property type="entry name" value="EAL_sf"/>
</dbReference>
<evidence type="ECO:0000256" key="4">
    <source>
        <dbReference type="ARBA" id="ARBA00022597"/>
    </source>
</evidence>
<feature type="domain" description="PTS EIIC type-3" evidence="10">
    <location>
        <begin position="1"/>
        <end position="356"/>
    </location>
</feature>
<keyword evidence="6 8" id="KW-1133">Transmembrane helix</keyword>
<dbReference type="PROSITE" id="PS51105">
    <property type="entry name" value="PTS_EIIC_TYPE_3"/>
    <property type="match status" value="1"/>
</dbReference>
<feature type="transmembrane region" description="Helical" evidence="8">
    <location>
        <begin position="131"/>
        <end position="153"/>
    </location>
</feature>
<dbReference type="OrthoDB" id="6198205at2"/>
<dbReference type="CDD" id="cd01948">
    <property type="entry name" value="EAL"/>
    <property type="match status" value="1"/>
</dbReference>
<keyword evidence="3" id="KW-1003">Cell membrane</keyword>